<feature type="domain" description="Ppx/GppA phosphatase N-terminal" evidence="6">
    <location>
        <begin position="20"/>
        <end position="304"/>
    </location>
</feature>
<comment type="similarity">
    <text evidence="1">Belongs to the GppA/Ppx family.</text>
</comment>
<dbReference type="SUPFAM" id="SSF109604">
    <property type="entry name" value="HD-domain/PDEase-like"/>
    <property type="match status" value="1"/>
</dbReference>
<sequence>MIRKHYAIIDMGSNSFRLVINEIDNNGRYQELYNFKTVARLSTFINDDGVLQEAGISLILETLQRFKEVLDYHQIDDVTIIATAAMRKAQNQKDIAKLVQDRLGLSIRILSEYEEAFYGYLAVINSTSIQNGITIDIGGGSTEVTLFTDRELKHFHSFPFGAITLQQQFFSEGQAPAAISELKKYINQQLQTLSWLKGREDYPIIGIGGSARNLALIHQRQSDYPLAGIHQYEMGNEDLSTINTMLQQSTIEQRLLLDGLSKDRVEIIIPAAEVISSLVSYVEANTFIMSRKGLRDGVFYEALLEKMDTKRFPNVVEESIHQITNSYHVQIDHANHISTLALQLYKQLAPYAQVSHDEQEALKLLNYSARVLYIGESISSEASSQNTFYLLTNMTIEGLSHKERLAVAFISSFKSKSLMMHYAEPFKQLIQKKELKLFEFLGSIMKLAYSLDRTRRKVISKVGEVTQLSGEILIPLYYKEDPFFENIQASKSKKQIEKAIKQTIEFQYMPSK</sequence>
<accession>W4QNH2</accession>
<dbReference type="CDD" id="cd24052">
    <property type="entry name" value="ASKHA_NBD_HpPPX-GppA-like"/>
    <property type="match status" value="1"/>
</dbReference>
<evidence type="ECO:0000313" key="9">
    <source>
        <dbReference type="Proteomes" id="UP000018896"/>
    </source>
</evidence>
<dbReference type="PANTHER" id="PTHR30005">
    <property type="entry name" value="EXOPOLYPHOSPHATASE"/>
    <property type="match status" value="1"/>
</dbReference>
<evidence type="ECO:0000256" key="1">
    <source>
        <dbReference type="ARBA" id="ARBA00007125"/>
    </source>
</evidence>
<evidence type="ECO:0000313" key="8">
    <source>
        <dbReference type="EMBL" id="GAE33427.1"/>
    </source>
</evidence>
<evidence type="ECO:0000259" key="7">
    <source>
        <dbReference type="Pfam" id="PF21447"/>
    </source>
</evidence>
<dbReference type="PANTHER" id="PTHR30005:SF0">
    <property type="entry name" value="RETROGRADE REGULATION PROTEIN 2"/>
    <property type="match status" value="1"/>
</dbReference>
<dbReference type="Gene3D" id="3.30.420.150">
    <property type="entry name" value="Exopolyphosphatase. Domain 2"/>
    <property type="match status" value="1"/>
</dbReference>
<dbReference type="GO" id="GO:0006793">
    <property type="term" value="P:phosphorus metabolic process"/>
    <property type="evidence" value="ECO:0007669"/>
    <property type="project" value="InterPro"/>
</dbReference>
<dbReference type="Pfam" id="PF02541">
    <property type="entry name" value="Ppx-GppA"/>
    <property type="match status" value="1"/>
</dbReference>
<evidence type="ECO:0000256" key="4">
    <source>
        <dbReference type="ARBA" id="ARBA00022801"/>
    </source>
</evidence>
<proteinExistence type="inferred from homology"/>
<dbReference type="InterPro" id="IPR048950">
    <property type="entry name" value="Ppx_GppA_C"/>
</dbReference>
<dbReference type="PIRSF" id="PIRSF001267">
    <property type="entry name" value="Pyrophosphatase_GppA_Ppx"/>
    <property type="match status" value="1"/>
</dbReference>
<dbReference type="RefSeq" id="WP_035661544.1">
    <property type="nucleotide sequence ID" value="NZ_BAUV01000002.1"/>
</dbReference>
<dbReference type="InterPro" id="IPR043129">
    <property type="entry name" value="ATPase_NBD"/>
</dbReference>
<evidence type="ECO:0000256" key="3">
    <source>
        <dbReference type="ARBA" id="ARBA00020416"/>
    </source>
</evidence>
<dbReference type="EC" id="3.6.1.11" evidence="2"/>
<keyword evidence="4" id="KW-0378">Hydrolase</keyword>
<reference evidence="8 9" key="1">
    <citation type="journal article" date="2014" name="Genome Announc.">
        <title>Draft Genome Sequences of Three Alkaliphilic Bacillus Strains, Bacillus wakoensis JCM 9140T, Bacillus akibai JCM 9157T, and Bacillus hemicellulosilyticus JCM 9152T.</title>
        <authorList>
            <person name="Yuki M."/>
            <person name="Oshima K."/>
            <person name="Suda W."/>
            <person name="Oshida Y."/>
            <person name="Kitamura K."/>
            <person name="Iida T."/>
            <person name="Hattori M."/>
            <person name="Ohkuma M."/>
        </authorList>
    </citation>
    <scope>NUCLEOTIDE SEQUENCE [LARGE SCALE GENOMIC DNA]</scope>
    <source>
        <strain evidence="8 9">JCM 9157</strain>
    </source>
</reference>
<gene>
    <name evidence="8" type="ORF">JCM9157_426</name>
</gene>
<dbReference type="Gene3D" id="3.30.420.40">
    <property type="match status" value="1"/>
</dbReference>
<dbReference type="EMBL" id="BAUV01000002">
    <property type="protein sequence ID" value="GAE33427.1"/>
    <property type="molecule type" value="Genomic_DNA"/>
</dbReference>
<organism evidence="8 9">
    <name type="scientific">Halalkalibacter akibai (strain ATCC 43226 / DSM 21942 / CIP 109018 / JCM 9157 / 1139)</name>
    <name type="common">Bacillus akibai</name>
    <dbReference type="NCBI Taxonomy" id="1236973"/>
    <lineage>
        <taxon>Bacteria</taxon>
        <taxon>Bacillati</taxon>
        <taxon>Bacillota</taxon>
        <taxon>Bacilli</taxon>
        <taxon>Bacillales</taxon>
        <taxon>Bacillaceae</taxon>
        <taxon>Halalkalibacter</taxon>
    </lineage>
</organism>
<dbReference type="NCBIfam" id="TIGR03706">
    <property type="entry name" value="exo_poly_only"/>
    <property type="match status" value="1"/>
</dbReference>
<comment type="caution">
    <text evidence="8">The sequence shown here is derived from an EMBL/GenBank/DDBJ whole genome shotgun (WGS) entry which is preliminary data.</text>
</comment>
<evidence type="ECO:0000259" key="6">
    <source>
        <dbReference type="Pfam" id="PF02541"/>
    </source>
</evidence>
<dbReference type="InterPro" id="IPR022371">
    <property type="entry name" value="Exopolyphosphatase"/>
</dbReference>
<dbReference type="Gene3D" id="1.10.3210.10">
    <property type="entry name" value="Hypothetical protein af1432"/>
    <property type="match status" value="1"/>
</dbReference>
<dbReference type="SUPFAM" id="SSF53067">
    <property type="entry name" value="Actin-like ATPase domain"/>
    <property type="match status" value="2"/>
</dbReference>
<dbReference type="Pfam" id="PF21447">
    <property type="entry name" value="Ppx-GppA_III"/>
    <property type="match status" value="1"/>
</dbReference>
<dbReference type="STRING" id="1236973.JCM9157_426"/>
<protein>
    <recommendedName>
        <fullName evidence="3">Exopolyphosphatase</fullName>
        <ecNumber evidence="2">3.6.1.11</ecNumber>
    </recommendedName>
</protein>
<evidence type="ECO:0000256" key="2">
    <source>
        <dbReference type="ARBA" id="ARBA00012451"/>
    </source>
</evidence>
<dbReference type="InterPro" id="IPR030673">
    <property type="entry name" value="PyroPPase_GppA_Ppx"/>
</dbReference>
<dbReference type="GO" id="GO:0006357">
    <property type="term" value="P:regulation of transcription by RNA polymerase II"/>
    <property type="evidence" value="ECO:0007669"/>
    <property type="project" value="TreeGrafter"/>
</dbReference>
<dbReference type="InterPro" id="IPR050273">
    <property type="entry name" value="GppA/Ppx_hydrolase"/>
</dbReference>
<keyword evidence="9" id="KW-1185">Reference proteome</keyword>
<comment type="catalytic activity">
    <reaction evidence="5">
        <text>[phosphate](n) + H2O = [phosphate](n-1) + phosphate + H(+)</text>
        <dbReference type="Rhea" id="RHEA:21528"/>
        <dbReference type="Rhea" id="RHEA-COMP:9859"/>
        <dbReference type="Rhea" id="RHEA-COMP:14279"/>
        <dbReference type="ChEBI" id="CHEBI:15377"/>
        <dbReference type="ChEBI" id="CHEBI:15378"/>
        <dbReference type="ChEBI" id="CHEBI:16838"/>
        <dbReference type="ChEBI" id="CHEBI:43474"/>
        <dbReference type="EC" id="3.6.1.11"/>
    </reaction>
</comment>
<dbReference type="eggNOG" id="COG0248">
    <property type="taxonomic scope" value="Bacteria"/>
</dbReference>
<dbReference type="OrthoDB" id="9807195at2"/>
<feature type="domain" description="Ppx/GppA phosphatase C-terminal" evidence="7">
    <location>
        <begin position="317"/>
        <end position="460"/>
    </location>
</feature>
<dbReference type="AlphaFoldDB" id="W4QNH2"/>
<evidence type="ECO:0000256" key="5">
    <source>
        <dbReference type="ARBA" id="ARBA00047607"/>
    </source>
</evidence>
<dbReference type="InterPro" id="IPR003695">
    <property type="entry name" value="Ppx_GppA_N"/>
</dbReference>
<name>W4QNH2_HALA3</name>
<dbReference type="Proteomes" id="UP000018896">
    <property type="component" value="Unassembled WGS sequence"/>
</dbReference>
<dbReference type="GO" id="GO:0004309">
    <property type="term" value="F:exopolyphosphatase activity"/>
    <property type="evidence" value="ECO:0007669"/>
    <property type="project" value="UniProtKB-EC"/>
</dbReference>